<dbReference type="Gene3D" id="3.40.50.1820">
    <property type="entry name" value="alpha/beta hydrolase"/>
    <property type="match status" value="1"/>
</dbReference>
<organism evidence="2 3">
    <name type="scientific">Cercospora berteroae</name>
    <dbReference type="NCBI Taxonomy" id="357750"/>
    <lineage>
        <taxon>Eukaryota</taxon>
        <taxon>Fungi</taxon>
        <taxon>Dikarya</taxon>
        <taxon>Ascomycota</taxon>
        <taxon>Pezizomycotina</taxon>
        <taxon>Dothideomycetes</taxon>
        <taxon>Dothideomycetidae</taxon>
        <taxon>Mycosphaerellales</taxon>
        <taxon>Mycosphaerellaceae</taxon>
        <taxon>Cercospora</taxon>
    </lineage>
</organism>
<dbReference type="InterPro" id="IPR029058">
    <property type="entry name" value="AB_hydrolase_fold"/>
</dbReference>
<sequence>MAPLWRTATALLTAASCGTQAFAQEERASLKIEISTSEGILNGSTNGRIVLLFAPAGTDPLEDTDVTSSSDLFFGKSVYSFTTGDTVTLFGGSNNNTDSGVYGWPDVSLGEVPSGDYTIQALLNQYETVTRSDGSQVSVRFPCGDGALPLAGPGSLTTSPTNVTVSGSNQAIQLIFDSVVAPIQFNGTEIGGCSQGNYEDTELLKHIKIRSDVLSNFWNRDIYVGANIRLPFGYDANNTDTRYPVLYEQSHWVGGDSDDSTFANTWNQGTIPGANGTSGRPTPKLILVTIRHETPFYDDSYGVNTANIGPWGDAINDELIPEIDRLFNTVAVPYGRIQSGGSTGGWISIANVIFRPDLYGVCFSSYPDSLDFHQHQDIRLYEYQNAYKRPNGSAIYSIRTVVNGPLTDTATVAQENHWELTQGTSSRSFLQWDVWNAVFGAQGLNGYPLEPWDKVTGEIYPEAVEYWKPMDLSNYVTSNWDNEKNLGEVLRNRLYVYVGTWDNYFLNEGVMEFQKNVESKGGPGWANFTYIENATHGGQYQRRDRWNFLELVIESSKNIAPDGKTPLPSTDASARGNLWEEVVARGGYQAALDRQAAPTIATKVRGYGRRFAEANAGRWDPGVKLEAQWLINGQPTSDPRDTVSTRSNETLLYDPSTRKYNATTFQLALAVTGTKRGYKTETRISPSVDFCA</sequence>
<dbReference type="Proteomes" id="UP000237631">
    <property type="component" value="Unassembled WGS sequence"/>
</dbReference>
<gene>
    <name evidence="2" type="ORF">CBER1_09178</name>
</gene>
<keyword evidence="3" id="KW-1185">Reference proteome</keyword>
<dbReference type="OrthoDB" id="184793at2759"/>
<dbReference type="STRING" id="357750.A0A2S6C8V9"/>
<dbReference type="PROSITE" id="PS51257">
    <property type="entry name" value="PROKAR_LIPOPROTEIN"/>
    <property type="match status" value="1"/>
</dbReference>
<reference evidence="3" key="1">
    <citation type="journal article" date="2017" name="bioRxiv">
        <title>Conservation of a gene cluster reveals novel cercosporin biosynthetic mechanisms and extends production to the genus Colletotrichum.</title>
        <authorList>
            <person name="de Jonge R."/>
            <person name="Ebert M.K."/>
            <person name="Huitt-Roehl C.R."/>
            <person name="Pal P."/>
            <person name="Suttle J.C."/>
            <person name="Spanner R.E."/>
            <person name="Neubauer J.D."/>
            <person name="Jurick W.M.II."/>
            <person name="Stott K.A."/>
            <person name="Secor G.A."/>
            <person name="Thomma B.P.H.J."/>
            <person name="Van de Peer Y."/>
            <person name="Townsend C.A."/>
            <person name="Bolton M.D."/>
        </authorList>
    </citation>
    <scope>NUCLEOTIDE SEQUENCE [LARGE SCALE GENOMIC DNA]</scope>
    <source>
        <strain evidence="3">CBS538.71</strain>
    </source>
</reference>
<dbReference type="SUPFAM" id="SSF53474">
    <property type="entry name" value="alpha/beta-Hydrolases"/>
    <property type="match status" value="1"/>
</dbReference>
<evidence type="ECO:0000313" key="3">
    <source>
        <dbReference type="Proteomes" id="UP000237631"/>
    </source>
</evidence>
<dbReference type="AlphaFoldDB" id="A0A2S6C8V9"/>
<proteinExistence type="predicted"/>
<protein>
    <submittedName>
        <fullName evidence="2">Uncharacterized protein</fullName>
    </submittedName>
</protein>
<dbReference type="EMBL" id="PNEN01000525">
    <property type="protein sequence ID" value="PPJ56165.1"/>
    <property type="molecule type" value="Genomic_DNA"/>
</dbReference>
<keyword evidence="1" id="KW-0732">Signal</keyword>
<feature type="chain" id="PRO_5015553133" evidence="1">
    <location>
        <begin position="24"/>
        <end position="692"/>
    </location>
</feature>
<name>A0A2S6C8V9_9PEZI</name>
<dbReference type="PANTHER" id="PTHR48098:SF3">
    <property type="entry name" value="IRON(III) ENTEROBACTIN ESTERASE"/>
    <property type="match status" value="1"/>
</dbReference>
<accession>A0A2S6C8V9</accession>
<dbReference type="PANTHER" id="PTHR48098">
    <property type="entry name" value="ENTEROCHELIN ESTERASE-RELATED"/>
    <property type="match status" value="1"/>
</dbReference>
<evidence type="ECO:0000313" key="2">
    <source>
        <dbReference type="EMBL" id="PPJ56165.1"/>
    </source>
</evidence>
<evidence type="ECO:0000256" key="1">
    <source>
        <dbReference type="SAM" id="SignalP"/>
    </source>
</evidence>
<dbReference type="InterPro" id="IPR050583">
    <property type="entry name" value="Mycobacterial_A85_antigen"/>
</dbReference>
<comment type="caution">
    <text evidence="2">The sequence shown here is derived from an EMBL/GenBank/DDBJ whole genome shotgun (WGS) entry which is preliminary data.</text>
</comment>
<feature type="signal peptide" evidence="1">
    <location>
        <begin position="1"/>
        <end position="23"/>
    </location>
</feature>